<comment type="caution">
    <text evidence="3">The sequence shown here is derived from an EMBL/GenBank/DDBJ whole genome shotgun (WGS) entry which is preliminary data.</text>
</comment>
<dbReference type="InterPro" id="IPR000305">
    <property type="entry name" value="GIY-YIG_endonuc"/>
</dbReference>
<organism evidence="3 4">
    <name type="scientific">Pseudohalioglobus lutimaris</name>
    <dbReference type="NCBI Taxonomy" id="1737061"/>
    <lineage>
        <taxon>Bacteria</taxon>
        <taxon>Pseudomonadati</taxon>
        <taxon>Pseudomonadota</taxon>
        <taxon>Gammaproteobacteria</taxon>
        <taxon>Cellvibrionales</taxon>
        <taxon>Halieaceae</taxon>
        <taxon>Pseudohalioglobus</taxon>
    </lineage>
</organism>
<keyword evidence="4" id="KW-1185">Reference proteome</keyword>
<accession>A0A2N5X1Z6</accession>
<evidence type="ECO:0000259" key="2">
    <source>
        <dbReference type="PROSITE" id="PS50164"/>
    </source>
</evidence>
<reference evidence="3 4" key="1">
    <citation type="submission" date="2018-01" db="EMBL/GenBank/DDBJ databases">
        <title>The draft genome sequence of Halioglobus lutimaris HF004.</title>
        <authorList>
            <person name="Du Z.-J."/>
            <person name="Shi M.-J."/>
        </authorList>
    </citation>
    <scope>NUCLEOTIDE SEQUENCE [LARGE SCALE GENOMIC DNA]</scope>
    <source>
        <strain evidence="3 4">HF004</strain>
    </source>
</reference>
<dbReference type="SUPFAM" id="SSF82771">
    <property type="entry name" value="GIY-YIG endonuclease"/>
    <property type="match status" value="1"/>
</dbReference>
<sequence>MVIPVWTVYILRCADGSLYTGVARDMEKRLRQHNGEVVGGARYTRGRRPVALLWSESAADRSSAQRREAAIKRLPRPQKLALVAG</sequence>
<comment type="similarity">
    <text evidence="1">Belongs to the UPF0213 family.</text>
</comment>
<dbReference type="InterPro" id="IPR050190">
    <property type="entry name" value="UPF0213_domain"/>
</dbReference>
<dbReference type="PANTHER" id="PTHR34477">
    <property type="entry name" value="UPF0213 PROTEIN YHBQ"/>
    <property type="match status" value="1"/>
</dbReference>
<dbReference type="PROSITE" id="PS50164">
    <property type="entry name" value="GIY_YIG"/>
    <property type="match status" value="1"/>
</dbReference>
<dbReference type="PANTHER" id="PTHR34477:SF1">
    <property type="entry name" value="UPF0213 PROTEIN YHBQ"/>
    <property type="match status" value="1"/>
</dbReference>
<evidence type="ECO:0000313" key="4">
    <source>
        <dbReference type="Proteomes" id="UP000235005"/>
    </source>
</evidence>
<dbReference type="Proteomes" id="UP000235005">
    <property type="component" value="Unassembled WGS sequence"/>
</dbReference>
<dbReference type="CDD" id="cd10456">
    <property type="entry name" value="GIY-YIG_UPF0213"/>
    <property type="match status" value="1"/>
</dbReference>
<evidence type="ECO:0000256" key="1">
    <source>
        <dbReference type="ARBA" id="ARBA00007435"/>
    </source>
</evidence>
<gene>
    <name evidence="3" type="ORF">C0039_12095</name>
</gene>
<dbReference type="Pfam" id="PF01541">
    <property type="entry name" value="GIY-YIG"/>
    <property type="match status" value="1"/>
</dbReference>
<dbReference type="EMBL" id="PKUS01000013">
    <property type="protein sequence ID" value="PLW68509.1"/>
    <property type="molecule type" value="Genomic_DNA"/>
</dbReference>
<name>A0A2N5X1Z6_9GAMM</name>
<dbReference type="InterPro" id="IPR035901">
    <property type="entry name" value="GIY-YIG_endonuc_sf"/>
</dbReference>
<dbReference type="AlphaFoldDB" id="A0A2N5X1Z6"/>
<feature type="domain" description="GIY-YIG" evidence="2">
    <location>
        <begin position="4"/>
        <end position="81"/>
    </location>
</feature>
<dbReference type="RefSeq" id="WP_101518189.1">
    <property type="nucleotide sequence ID" value="NZ_PKUS01000013.1"/>
</dbReference>
<dbReference type="Gene3D" id="3.40.1440.10">
    <property type="entry name" value="GIY-YIG endonuclease"/>
    <property type="match status" value="1"/>
</dbReference>
<evidence type="ECO:0000313" key="3">
    <source>
        <dbReference type="EMBL" id="PLW68509.1"/>
    </source>
</evidence>
<protein>
    <recommendedName>
        <fullName evidence="2">GIY-YIG domain-containing protein</fullName>
    </recommendedName>
</protein>
<dbReference type="OrthoDB" id="9797095at2"/>
<proteinExistence type="inferred from homology"/>